<name>A0A4Y5T415_CLOPF</name>
<keyword evidence="1" id="KW-0614">Plasmid</keyword>
<reference evidence="1" key="1">
    <citation type="journal article" date="2019" name="Pathogens">
        <title>In silico Identification of Novel Toxin Homologs and Associated Mobile Genetic Elements in Clostridium perfringens.</title>
        <authorList>
            <person name="Lacey J.A."/>
            <person name="Johanesen P.A."/>
            <person name="Lyras D."/>
            <person name="Moore R.J."/>
        </authorList>
    </citation>
    <scope>NUCLEOTIDE SEQUENCE</scope>
    <source>
        <strain evidence="1">T1</strain>
        <plasmid evidence="1">pCPT1</plasmid>
    </source>
</reference>
<protein>
    <submittedName>
        <fullName evidence="1">Uncharacterized protein</fullName>
    </submittedName>
</protein>
<accession>A0A4Y5T415</accession>
<evidence type="ECO:0000313" key="1">
    <source>
        <dbReference type="EMBL" id="QDB01112.1"/>
    </source>
</evidence>
<geneLocation type="plasmid" evidence="1">
    <name>pCPT1</name>
</geneLocation>
<dbReference type="EMBL" id="MK285059">
    <property type="protein sequence ID" value="QDB01112.1"/>
    <property type="molecule type" value="Genomic_DNA"/>
</dbReference>
<dbReference type="AlphaFoldDB" id="A0A4Y5T415"/>
<proteinExistence type="predicted"/>
<sequence>MNNKKKCMSNKQLSIHLKLIKIEANKIKEKFEIIDMNKNDLEFGEWVNDLGYLKFSTEECLNEIKIIKRYINYIAENL</sequence>
<organism evidence="1">
    <name type="scientific">Clostridium perfringens</name>
    <dbReference type="NCBI Taxonomy" id="1502"/>
    <lineage>
        <taxon>Bacteria</taxon>
        <taxon>Bacillati</taxon>
        <taxon>Bacillota</taxon>
        <taxon>Clostridia</taxon>
        <taxon>Eubacteriales</taxon>
        <taxon>Clostridiaceae</taxon>
        <taxon>Clostridium</taxon>
    </lineage>
</organism>